<name>A0A315VM14_GAMAF</name>
<dbReference type="PANTHER" id="PTHR13572:SF2">
    <property type="entry name" value="GLYCOPROTEIN ENDO-ALPHA-1,2-MANNOSIDASE-LIKE PROTEIN"/>
    <property type="match status" value="1"/>
</dbReference>
<evidence type="ECO:0000256" key="5">
    <source>
        <dbReference type="ARBA" id="ARBA00022968"/>
    </source>
</evidence>
<dbReference type="EMBL" id="NHOQ01001491">
    <property type="protein sequence ID" value="PWA24124.1"/>
    <property type="molecule type" value="Genomic_DNA"/>
</dbReference>
<protein>
    <recommendedName>
        <fullName evidence="13">Mannosidase endo-alpha like</fullName>
    </recommendedName>
</protein>
<feature type="region of interest" description="Disordered" evidence="9">
    <location>
        <begin position="45"/>
        <end position="71"/>
    </location>
</feature>
<keyword evidence="8 10" id="KW-0472">Membrane</keyword>
<dbReference type="STRING" id="33528.ENSGAFP00000003371"/>
<dbReference type="PANTHER" id="PTHR13572">
    <property type="entry name" value="ENDO-ALPHA-1,2-MANNOSIDASE"/>
    <property type="match status" value="1"/>
</dbReference>
<keyword evidence="3 10" id="KW-0812">Transmembrane</keyword>
<feature type="compositionally biased region" description="Basic and acidic residues" evidence="9">
    <location>
        <begin position="45"/>
        <end position="58"/>
    </location>
</feature>
<evidence type="ECO:0000256" key="7">
    <source>
        <dbReference type="ARBA" id="ARBA00023034"/>
    </source>
</evidence>
<comment type="subcellular location">
    <subcellularLocation>
        <location evidence="1">Golgi apparatus membrane</location>
        <topology evidence="1">Single-pass type II membrane protein</topology>
    </subcellularLocation>
</comment>
<dbReference type="Pfam" id="PF16317">
    <property type="entry name" value="Glyco_hydro_99"/>
    <property type="match status" value="3"/>
</dbReference>
<dbReference type="Gene3D" id="3.20.20.80">
    <property type="entry name" value="Glycosidases"/>
    <property type="match status" value="2"/>
</dbReference>
<evidence type="ECO:0000256" key="4">
    <source>
        <dbReference type="ARBA" id="ARBA00022801"/>
    </source>
</evidence>
<comment type="caution">
    <text evidence="11">The sequence shown here is derived from an EMBL/GenBank/DDBJ whole genome shotgun (WGS) entry which is preliminary data.</text>
</comment>
<organism evidence="11 12">
    <name type="scientific">Gambusia affinis</name>
    <name type="common">Western mosquitofish</name>
    <name type="synonym">Heterandria affinis</name>
    <dbReference type="NCBI Taxonomy" id="33528"/>
    <lineage>
        <taxon>Eukaryota</taxon>
        <taxon>Metazoa</taxon>
        <taxon>Chordata</taxon>
        <taxon>Craniata</taxon>
        <taxon>Vertebrata</taxon>
        <taxon>Euteleostomi</taxon>
        <taxon>Actinopterygii</taxon>
        <taxon>Neopterygii</taxon>
        <taxon>Teleostei</taxon>
        <taxon>Neoteleostei</taxon>
        <taxon>Acanthomorphata</taxon>
        <taxon>Ovalentaria</taxon>
        <taxon>Atherinomorphae</taxon>
        <taxon>Cyprinodontiformes</taxon>
        <taxon>Poeciliidae</taxon>
        <taxon>Poeciliinae</taxon>
        <taxon>Gambusia</taxon>
    </lineage>
</organism>
<evidence type="ECO:0008006" key="13">
    <source>
        <dbReference type="Google" id="ProtNLM"/>
    </source>
</evidence>
<gene>
    <name evidence="11" type="ORF">CCH79_00016795</name>
</gene>
<dbReference type="InterPro" id="IPR026071">
    <property type="entry name" value="Glyco_Hydrolase_99"/>
</dbReference>
<evidence type="ECO:0000256" key="10">
    <source>
        <dbReference type="SAM" id="Phobius"/>
    </source>
</evidence>
<keyword evidence="6 10" id="KW-1133">Transmembrane helix</keyword>
<evidence type="ECO:0000256" key="6">
    <source>
        <dbReference type="ARBA" id="ARBA00022989"/>
    </source>
</evidence>
<feature type="region of interest" description="Disordered" evidence="9">
    <location>
        <begin position="665"/>
        <end position="713"/>
    </location>
</feature>
<dbReference type="Proteomes" id="UP000250572">
    <property type="component" value="Unassembled WGS sequence"/>
</dbReference>
<reference evidence="11 12" key="1">
    <citation type="journal article" date="2018" name="G3 (Bethesda)">
        <title>A High-Quality Reference Genome for the Invasive Mosquitofish Gambusia affinis Using a Chicago Library.</title>
        <authorList>
            <person name="Hoffberg S.L."/>
            <person name="Troendle N.J."/>
            <person name="Glenn T.C."/>
            <person name="Mahmud O."/>
            <person name="Louha S."/>
            <person name="Chalopin D."/>
            <person name="Bennetzen J.L."/>
            <person name="Mauricio R."/>
        </authorList>
    </citation>
    <scope>NUCLEOTIDE SEQUENCE [LARGE SCALE GENOMIC DNA]</scope>
    <source>
        <strain evidence="11">NE01/NJP1002.9</strain>
        <tissue evidence="11">Muscle</tissue>
    </source>
</reference>
<evidence type="ECO:0000313" key="12">
    <source>
        <dbReference type="Proteomes" id="UP000250572"/>
    </source>
</evidence>
<feature type="compositionally biased region" description="Basic and acidic residues" evidence="9">
    <location>
        <begin position="667"/>
        <end position="682"/>
    </location>
</feature>
<evidence type="ECO:0000313" key="11">
    <source>
        <dbReference type="EMBL" id="PWA24124.1"/>
    </source>
</evidence>
<evidence type="ECO:0000256" key="9">
    <source>
        <dbReference type="SAM" id="MobiDB-lite"/>
    </source>
</evidence>
<sequence>MTRMRRKAIVALFLFTIFIFGTMMGLRTLKPSDGFSDLAPGMDFAGERSDRKRPDGRDALASPGQFRSGGSDTKVVFTKSDRDSSIFYDVHIFYYLWYGSPSMDNQYIHWDHPLVPHWDPKIAASHAQGRHTPPEDIASSFYPELGPYSSRDPKVLESHMAQIEAAASGVLVLSWYPPGVADDHGEPTEDLVPAVMDAAQRHSIKVAFHIQPYKGRTDQSMHDNIKYIIDKGTKTHNRYRHSIADQISGLSVRPEIVTITSFNQWQEGTHIERAVPKKTMARLYLDYLPRYGNHGAFYRFRTSTGQVLPLFYVYDSYLTPPESWTELLTAKGSQSIRGTPYDGVFVALVVEERHKHDILASGFDGMYTYFASNGFSFGSSHQNWKAIKEFCDANNLLFIPSVGPGYVDTAVRPWNNHNTRNRVNGRYYETSLQAALSVRPEIVTITSFNQWHEGTQIERAVPKKTMARLYLDYLPNQADYYLQLTRQWAETFNKEKDKWLIGDNVEIEDRQRGKYRQEGSAYCKVPLEGLGSSIAQRQVFGVVDDLVVFIFALALAQLLFLFLFALLSCPRLLPLHVLMGELPLLLHRTQRAQRVRAGPRPALKLMRKTHPQDLHVLVDLSFQEGRFPVPLRVSEGVMHGDVRRRQKMAPPSVPGPKAMRADFSLSRPREASSCRMKQTHEFRGKRREVQMSSGVRQSTTRLFLQSDQKHGGE</sequence>
<keyword evidence="7" id="KW-0333">Golgi apparatus</keyword>
<evidence type="ECO:0000256" key="8">
    <source>
        <dbReference type="ARBA" id="ARBA00023136"/>
    </source>
</evidence>
<accession>A0A315VM14</accession>
<feature type="transmembrane region" description="Helical" evidence="10">
    <location>
        <begin position="546"/>
        <end position="569"/>
    </location>
</feature>
<dbReference type="GO" id="GO:0000139">
    <property type="term" value="C:Golgi membrane"/>
    <property type="evidence" value="ECO:0007669"/>
    <property type="project" value="UniProtKB-SubCell"/>
</dbReference>
<evidence type="ECO:0000256" key="3">
    <source>
        <dbReference type="ARBA" id="ARBA00022692"/>
    </source>
</evidence>
<comment type="similarity">
    <text evidence="2">Belongs to the glycosyl hydrolase 99 family.</text>
</comment>
<evidence type="ECO:0000256" key="1">
    <source>
        <dbReference type="ARBA" id="ARBA00004323"/>
    </source>
</evidence>
<dbReference type="AlphaFoldDB" id="A0A315VM14"/>
<keyword evidence="12" id="KW-1185">Reference proteome</keyword>
<keyword evidence="4" id="KW-0378">Hydrolase</keyword>
<feature type="non-terminal residue" evidence="11">
    <location>
        <position position="713"/>
    </location>
</feature>
<dbReference type="CDD" id="cd11574">
    <property type="entry name" value="GH99"/>
    <property type="match status" value="1"/>
</dbReference>
<keyword evidence="5" id="KW-0735">Signal-anchor</keyword>
<evidence type="ECO:0000256" key="2">
    <source>
        <dbReference type="ARBA" id="ARBA00009559"/>
    </source>
</evidence>
<dbReference type="GO" id="GO:0004559">
    <property type="term" value="F:alpha-mannosidase activity"/>
    <property type="evidence" value="ECO:0007669"/>
    <property type="project" value="TreeGrafter"/>
</dbReference>
<proteinExistence type="inferred from homology"/>
<feature type="compositionally biased region" description="Polar residues" evidence="9">
    <location>
        <begin position="690"/>
        <end position="706"/>
    </location>
</feature>